<keyword evidence="2" id="KW-0812">Transmembrane</keyword>
<dbReference type="PANTHER" id="PTHR34351">
    <property type="entry name" value="SLR1927 PROTEIN-RELATED"/>
    <property type="match status" value="1"/>
</dbReference>
<name>A0A6J4L7H4_9ACTN</name>
<feature type="domain" description="DUF58" evidence="3">
    <location>
        <begin position="205"/>
        <end position="367"/>
    </location>
</feature>
<reference evidence="4" key="1">
    <citation type="submission" date="2020-02" db="EMBL/GenBank/DDBJ databases">
        <authorList>
            <person name="Meier V. D."/>
        </authorList>
    </citation>
    <scope>NUCLEOTIDE SEQUENCE</scope>
    <source>
        <strain evidence="4">AVDCRST_MAG07</strain>
    </source>
</reference>
<evidence type="ECO:0000313" key="4">
    <source>
        <dbReference type="EMBL" id="CAA9324858.1"/>
    </source>
</evidence>
<keyword evidence="2" id="KW-0472">Membrane</keyword>
<dbReference type="AlphaFoldDB" id="A0A6J4L7H4"/>
<sequence>MLASLRTSLNGLTTRGRCLLAAGLALALCAVVLGQRDLLRAAVFLVALPLAALAIVSRSRYRLACARSLAPPRVEAGSPTTVQLQLDNVSRLPSGVLLMEDALPYTLGGRPRFVLDKIEPRGVRAVSYAVRSDARGRYRIGPLSVRLTDPFGLCELARSFASSDELVVTPVVTPLPAVRLGGDWTGGGDATSRAVAVSGADDAATREYRYGDDLRKVHWKSTARTGELMVRREEQPFQSRATLLLDGRELAHRGEGPGSSFEWAVSAVASIGVTLARAGFALSLLRESGQAVAPVGVPLTESLLLDELAVVRTAQRRSLDGAVEVLRTGGLGGVLVAVLGAVDVDQAERLARLRTGSAVCVAVVVDTDSWAPLAPRIRADAVETHERVCTLLTGAGWRVLPAGHGTGLAGVWPLAGGRSGGGGALGGGRSDASPSPAVPSPARAPHPPLSGARP</sequence>
<gene>
    <name evidence="4" type="ORF">AVDCRST_MAG07-1486</name>
</gene>
<evidence type="ECO:0000256" key="2">
    <source>
        <dbReference type="SAM" id="Phobius"/>
    </source>
</evidence>
<feature type="region of interest" description="Disordered" evidence="1">
    <location>
        <begin position="420"/>
        <end position="454"/>
    </location>
</feature>
<feature type="transmembrane region" description="Helical" evidence="2">
    <location>
        <begin position="44"/>
        <end position="61"/>
    </location>
</feature>
<evidence type="ECO:0000259" key="3">
    <source>
        <dbReference type="Pfam" id="PF01882"/>
    </source>
</evidence>
<keyword evidence="2" id="KW-1133">Transmembrane helix</keyword>
<feature type="compositionally biased region" description="Pro residues" evidence="1">
    <location>
        <begin position="436"/>
        <end position="448"/>
    </location>
</feature>
<dbReference type="PANTHER" id="PTHR34351:SF1">
    <property type="entry name" value="SLR1927 PROTEIN"/>
    <property type="match status" value="1"/>
</dbReference>
<accession>A0A6J4L7H4</accession>
<dbReference type="Pfam" id="PF01882">
    <property type="entry name" value="DUF58"/>
    <property type="match status" value="1"/>
</dbReference>
<evidence type="ECO:0000256" key="1">
    <source>
        <dbReference type="SAM" id="MobiDB-lite"/>
    </source>
</evidence>
<feature type="compositionally biased region" description="Gly residues" evidence="1">
    <location>
        <begin position="420"/>
        <end position="429"/>
    </location>
</feature>
<organism evidence="4">
    <name type="scientific">uncultured Frankineae bacterium</name>
    <dbReference type="NCBI Taxonomy" id="437475"/>
    <lineage>
        <taxon>Bacteria</taxon>
        <taxon>Bacillati</taxon>
        <taxon>Actinomycetota</taxon>
        <taxon>Actinomycetes</taxon>
        <taxon>Frankiales</taxon>
        <taxon>environmental samples</taxon>
    </lineage>
</organism>
<protein>
    <recommendedName>
        <fullName evidence="3">DUF58 domain-containing protein</fullName>
    </recommendedName>
</protein>
<proteinExistence type="predicted"/>
<dbReference type="EMBL" id="CADCUB010000074">
    <property type="protein sequence ID" value="CAA9324858.1"/>
    <property type="molecule type" value="Genomic_DNA"/>
</dbReference>
<dbReference type="InterPro" id="IPR002881">
    <property type="entry name" value="DUF58"/>
</dbReference>